<protein>
    <submittedName>
        <fullName evidence="1">Uncharacterized protein</fullName>
    </submittedName>
</protein>
<sequence>MQYYQVFISAEQTVQAHRILDALIAKQLVFGGPVVGGPAKFLWNFKDSDVPEGMREHKLFTLEQDYNYIISYTREDLKEELVEVAETAALEEVCMISFLPMEPNRSLRILLDASFGGRGASLPPEEVDAVAALTFVPKAEISSRTKSSSGAISSRR</sequence>
<proteinExistence type="predicted"/>
<dbReference type="AlphaFoldDB" id="A0A395LM47"/>
<dbReference type="EMBL" id="QRBB01000002">
    <property type="protein sequence ID" value="RDS75700.1"/>
    <property type="molecule type" value="Genomic_DNA"/>
</dbReference>
<organism evidence="1 2">
    <name type="scientific">Alteriqipengyuania lutimaris</name>
    <dbReference type="NCBI Taxonomy" id="1538146"/>
    <lineage>
        <taxon>Bacteria</taxon>
        <taxon>Pseudomonadati</taxon>
        <taxon>Pseudomonadota</taxon>
        <taxon>Alphaproteobacteria</taxon>
        <taxon>Sphingomonadales</taxon>
        <taxon>Erythrobacteraceae</taxon>
        <taxon>Alteriqipengyuania</taxon>
    </lineage>
</organism>
<dbReference type="RefSeq" id="WP_115492967.1">
    <property type="nucleotide sequence ID" value="NZ_JACHWW010000002.1"/>
</dbReference>
<comment type="caution">
    <text evidence="1">The sequence shown here is derived from an EMBL/GenBank/DDBJ whole genome shotgun (WGS) entry which is preliminary data.</text>
</comment>
<reference evidence="1 2" key="1">
    <citation type="submission" date="2018-07" db="EMBL/GenBank/DDBJ databases">
        <title>Erythrobacter nanhaiensis sp. nov., a novel member of the genus Erythrobacter isolated from the South China Sea.</title>
        <authorList>
            <person name="Chen X."/>
            <person name="Liu J."/>
        </authorList>
    </citation>
    <scope>NUCLEOTIDE SEQUENCE [LARGE SCALE GENOMIC DNA]</scope>
    <source>
        <strain evidence="1 2">S-5</strain>
    </source>
</reference>
<dbReference type="Proteomes" id="UP000254101">
    <property type="component" value="Unassembled WGS sequence"/>
</dbReference>
<dbReference type="OrthoDB" id="5184443at2"/>
<keyword evidence="2" id="KW-1185">Reference proteome</keyword>
<evidence type="ECO:0000313" key="1">
    <source>
        <dbReference type="EMBL" id="RDS75700.1"/>
    </source>
</evidence>
<evidence type="ECO:0000313" key="2">
    <source>
        <dbReference type="Proteomes" id="UP000254101"/>
    </source>
</evidence>
<name>A0A395LM47_9SPHN</name>
<gene>
    <name evidence="1" type="ORF">DL238_13420</name>
</gene>
<accession>A0A395LM47</accession>